<reference evidence="8" key="1">
    <citation type="submission" date="2017-11" db="EMBL/GenBank/DDBJ databases">
        <authorList>
            <person name="Kuznetsova I."/>
            <person name="Sazanova A."/>
            <person name="Chirak E."/>
            <person name="Safronova V."/>
            <person name="Willems A."/>
        </authorList>
    </citation>
    <scope>NUCLEOTIDE SEQUENCE [LARGE SCALE GENOMIC DNA]</scope>
    <source>
        <strain evidence="8">STM 196</strain>
    </source>
</reference>
<evidence type="ECO:0000259" key="6">
    <source>
        <dbReference type="Pfam" id="PF19278"/>
    </source>
</evidence>
<comment type="similarity">
    <text evidence="1">Belongs to the oxoprolinase family.</text>
</comment>
<dbReference type="Proteomes" id="UP000241444">
    <property type="component" value="Unassembled WGS sequence"/>
</dbReference>
<gene>
    <name evidence="7" type="ORF">CU102_06825</name>
</gene>
<dbReference type="GO" id="GO:0005829">
    <property type="term" value="C:cytosol"/>
    <property type="evidence" value="ECO:0007669"/>
    <property type="project" value="TreeGrafter"/>
</dbReference>
<dbReference type="InterPro" id="IPR003692">
    <property type="entry name" value="Hydantoinase_B"/>
</dbReference>
<dbReference type="InterPro" id="IPR002821">
    <property type="entry name" value="Hydantoinase_A"/>
</dbReference>
<dbReference type="Pfam" id="PF05378">
    <property type="entry name" value="Hydant_A_N"/>
    <property type="match status" value="1"/>
</dbReference>
<dbReference type="GO" id="GO:0017168">
    <property type="term" value="F:5-oxoprolinase (ATP-hydrolyzing) activity"/>
    <property type="evidence" value="ECO:0007669"/>
    <property type="project" value="TreeGrafter"/>
</dbReference>
<feature type="domain" description="Acetophenone carboxylase-like C-terminal" evidence="6">
    <location>
        <begin position="514"/>
        <end position="674"/>
    </location>
</feature>
<comment type="caution">
    <text evidence="7">The sequence shown here is derived from an EMBL/GenBank/DDBJ whole genome shotgun (WGS) entry which is preliminary data.</text>
</comment>
<dbReference type="Pfam" id="PF02538">
    <property type="entry name" value="Hydantoinase_B"/>
    <property type="match status" value="1"/>
</dbReference>
<protein>
    <submittedName>
        <fullName evidence="7">5-oxoprolinase</fullName>
    </submittedName>
</protein>
<name>A0A2P7BU05_9HYPH</name>
<feature type="domain" description="Hydantoinase A/oxoprolinase" evidence="3">
    <location>
        <begin position="205"/>
        <end position="496"/>
    </location>
</feature>
<proteinExistence type="inferred from homology"/>
<dbReference type="RefSeq" id="WP_106710256.1">
    <property type="nucleotide sequence ID" value="NZ_PGGO01000003.1"/>
</dbReference>
<dbReference type="PANTHER" id="PTHR11365">
    <property type="entry name" value="5-OXOPROLINASE RELATED"/>
    <property type="match status" value="1"/>
</dbReference>
<feature type="domain" description="Hydantoinase B/oxoprolinase" evidence="4">
    <location>
        <begin position="699"/>
        <end position="1210"/>
    </location>
</feature>
<dbReference type="GO" id="GO:0006749">
    <property type="term" value="P:glutathione metabolic process"/>
    <property type="evidence" value="ECO:0007669"/>
    <property type="project" value="TreeGrafter"/>
</dbReference>
<dbReference type="AlphaFoldDB" id="A0A2P7BU05"/>
<dbReference type="Pfam" id="PF19278">
    <property type="entry name" value="Hydant_A_C"/>
    <property type="match status" value="1"/>
</dbReference>
<feature type="region of interest" description="Disordered" evidence="2">
    <location>
        <begin position="1153"/>
        <end position="1175"/>
    </location>
</feature>
<dbReference type="Pfam" id="PF01968">
    <property type="entry name" value="Hydantoinase_A"/>
    <property type="match status" value="1"/>
</dbReference>
<evidence type="ECO:0000259" key="3">
    <source>
        <dbReference type="Pfam" id="PF01968"/>
    </source>
</evidence>
<accession>A0A2P7BU05</accession>
<evidence type="ECO:0000313" key="7">
    <source>
        <dbReference type="EMBL" id="PSH69955.1"/>
    </source>
</evidence>
<dbReference type="InterPro" id="IPR045079">
    <property type="entry name" value="Oxoprolinase-like"/>
</dbReference>
<dbReference type="InterPro" id="IPR008040">
    <property type="entry name" value="Hydant_A_N"/>
</dbReference>
<evidence type="ECO:0000256" key="2">
    <source>
        <dbReference type="SAM" id="MobiDB-lite"/>
    </source>
</evidence>
<sequence length="1211" mass="130745">MNDKWDFWIDRGGTFTDVIARDPKGRLLAHKLLSENPEAYKDAAIQGIRELLGVKQGEPIPSHHIGEVKMGTTVATNALLERKGDRTVLVITKGFRDALKIAYQARPDIFAKEIILPEQLYERVIEVNERVRTDGSVDAVPEPEKIRAALAEAKHDGIDAVAIVFMHAWNYPAHEQIAAGVARELGFGQVSVSHEVSPLAKLVGRGDTTVVDAYLSPILRRYVDHVASELGITAAGQGETRSPRLSFMMSSGGLTAADLFQGKDAILSGPAGGVVGMVETAKLAGFDKVIGFDMGGTSTDVAHYDGDYERAFDTEVAGVRIRAPMMRIHTVAAGGGSILHYSAGRLSAGPDSAGAIPGPACYRRGGPLAVTDANVMLGKLRPEYFPAIFGPDQNERLDRDIVVQKFSALAAEIGDGKTPEEVAEGFITIAVENMANAVKKISVQRGYDVTRYLLNCFGGAGGQHACLVADALGMEAVLIHPFSGLLSAYGIGLSAIFASRQQALIKPLSPETLNEIRHLSDRLADIVIAEIAEQAVPREHIASRPVLHLRYDGTDTTIPIDFSTFSIQQARTGFESAHKAQFGFIYDNKGIVVEAVGVEAADARGRAQVESEQEHDNLDPLPGATCKLYSGGRFHDSLTYPRRNLKAGHKVSGPALIIETHQTIVVEPGWQAEITKLDHVLMRRVEKKARTAALGTEADPIMLEVFNNLFMSIAEQMGVTLQNTAYSVNIKERLDFSCAVFDRNGALVANAPHMPVHLGSMDRSVETIIKLNAGDIHPGDVFALNAPYNGGTHLPDITVVTPVFDEAGENILFYSASRGHHADIGGSAPGSMTPLATTVDEEGVLIDNFRLVERGRFREKELTELLTNHPWPVRNVHQNIADLKAQIAANEKGVAELKKMIAQFGLDVVEAYMGHVQDNAAESVRAVLDRLPENAEYSYVTDTGQTIHVKVTVNRRERRATVDFTGTSAVMKNNFNAPEPVARAAVLYVFRVMVEGAIPMNAGCLRPIDIIIPDGCMLKPSYPAAVVAGNVETSQHVTNALFGALGAMANSQGTMNNLTFGNDRYQYYETICSGSPAGHFNSGTGFAGTSAVHTHMTNSRLTDPEILEMRFPVMLEDFHIRENSGGKGRFSGGGGTKRTIRFLERMDCAILSSHRNRPPEGLDGGGHGEVGRTEVRRKDGTLEVLKACDQTVLDAGEAVILTTPTPGGYGA</sequence>
<keyword evidence="8" id="KW-1185">Reference proteome</keyword>
<evidence type="ECO:0000259" key="4">
    <source>
        <dbReference type="Pfam" id="PF02538"/>
    </source>
</evidence>
<feature type="domain" description="Hydantoinase/oxoprolinase N-terminal" evidence="5">
    <location>
        <begin position="7"/>
        <end position="185"/>
    </location>
</feature>
<evidence type="ECO:0000256" key="1">
    <source>
        <dbReference type="ARBA" id="ARBA00010403"/>
    </source>
</evidence>
<organism evidence="7 8">
    <name type="scientific">Phyllobacterium brassicacearum</name>
    <dbReference type="NCBI Taxonomy" id="314235"/>
    <lineage>
        <taxon>Bacteria</taxon>
        <taxon>Pseudomonadati</taxon>
        <taxon>Pseudomonadota</taxon>
        <taxon>Alphaproteobacteria</taxon>
        <taxon>Hyphomicrobiales</taxon>
        <taxon>Phyllobacteriaceae</taxon>
        <taxon>Phyllobacterium</taxon>
    </lineage>
</organism>
<dbReference type="InterPro" id="IPR049517">
    <property type="entry name" value="ACX-like_C"/>
</dbReference>
<dbReference type="EMBL" id="PGGO01000003">
    <property type="protein sequence ID" value="PSH69955.1"/>
    <property type="molecule type" value="Genomic_DNA"/>
</dbReference>
<evidence type="ECO:0000259" key="5">
    <source>
        <dbReference type="Pfam" id="PF05378"/>
    </source>
</evidence>
<dbReference type="PANTHER" id="PTHR11365:SF23">
    <property type="entry name" value="HYPOTHETICAL 5-OXOPROLINASE (EUROFUNG)-RELATED"/>
    <property type="match status" value="1"/>
</dbReference>
<dbReference type="OrthoDB" id="9759608at2"/>
<evidence type="ECO:0000313" key="8">
    <source>
        <dbReference type="Proteomes" id="UP000241444"/>
    </source>
</evidence>